<sequence length="249" mass="30106">MKEEIFAIPLWDAFRKDTECPLCAIQMDVEKRYIESVLDGETVMDEEFNNKLKNYTFCEKHFRKLFEYPDKLGLALIVEKLLTYEMKYLEQIKRESKPDCSFRFQIIRKARDKMFRKRNSNERNLSTDKQCYLCKHIEETMSVYTETLINLWEKNKEFRTLYESSKGYCHRHFHSVINQSDKLTDGLAKKQFLNLSVKIQQENMRRLNEELKWFIKKFDYRFASEPWKTSKDSLSRSIIKITGNFTDRV</sequence>
<accession>A0A1B1YHY2</accession>
<proteinExistence type="predicted"/>
<dbReference type="Pfam" id="PF19538">
    <property type="entry name" value="DUF6062"/>
    <property type="match status" value="1"/>
</dbReference>
<evidence type="ECO:0000313" key="2">
    <source>
        <dbReference type="Proteomes" id="UP000092931"/>
    </source>
</evidence>
<evidence type="ECO:0008006" key="3">
    <source>
        <dbReference type="Google" id="ProtNLM"/>
    </source>
</evidence>
<organism evidence="1 2">
    <name type="scientific">Thermoclostridium stercorarium subsp. leptospartum DSM 9219</name>
    <dbReference type="NCBI Taxonomy" id="1346611"/>
    <lineage>
        <taxon>Bacteria</taxon>
        <taxon>Bacillati</taxon>
        <taxon>Bacillota</taxon>
        <taxon>Clostridia</taxon>
        <taxon>Eubacteriales</taxon>
        <taxon>Oscillospiraceae</taxon>
        <taxon>Thermoclostridium</taxon>
    </lineage>
</organism>
<dbReference type="Proteomes" id="UP000092931">
    <property type="component" value="Chromosome"/>
</dbReference>
<dbReference type="InterPro" id="IPR045706">
    <property type="entry name" value="DUF6062"/>
</dbReference>
<dbReference type="EMBL" id="CP014673">
    <property type="protein sequence ID" value="ANX00365.1"/>
    <property type="molecule type" value="Genomic_DNA"/>
</dbReference>
<protein>
    <recommendedName>
        <fullName evidence="3">ABC transporter substrate-binding protein</fullName>
    </recommendedName>
</protein>
<name>A0A1B1YHY2_THEST</name>
<evidence type="ECO:0000313" key="1">
    <source>
        <dbReference type="EMBL" id="ANX00365.1"/>
    </source>
</evidence>
<gene>
    <name evidence="1" type="ORF">CSTERLE_01525</name>
</gene>
<dbReference type="AlphaFoldDB" id="A0A1B1YHY2"/>
<dbReference type="RefSeq" id="WP_065820511.1">
    <property type="nucleotide sequence ID" value="NZ_CP014673.1"/>
</dbReference>
<reference evidence="1 2" key="1">
    <citation type="submission" date="2016-02" db="EMBL/GenBank/DDBJ databases">
        <title>Comparison of Clostridium stercorarium subspecies using comparative genomics and transcriptomics.</title>
        <authorList>
            <person name="Schellenberg J."/>
            <person name="Thallinger G."/>
            <person name="Levin D.B."/>
            <person name="Zhang X."/>
            <person name="Alvare G."/>
            <person name="Fristensky B."/>
            <person name="Sparling R."/>
        </authorList>
    </citation>
    <scope>NUCLEOTIDE SEQUENCE [LARGE SCALE GENOMIC DNA]</scope>
    <source>
        <strain evidence="1 2">DSM 9219</strain>
    </source>
</reference>